<reference evidence="5 6" key="1">
    <citation type="submission" date="2020-04" db="EMBL/GenBank/DDBJ databases">
        <title>Perkinsus chesapeaki whole genome sequence.</title>
        <authorList>
            <person name="Bogema D.R."/>
        </authorList>
    </citation>
    <scope>NUCLEOTIDE SEQUENCE [LARGE SCALE GENOMIC DNA]</scope>
    <source>
        <strain evidence="5">ATCC PRA-425</strain>
    </source>
</reference>
<dbReference type="InterPro" id="IPR002347">
    <property type="entry name" value="SDR_fam"/>
</dbReference>
<evidence type="ECO:0000313" key="5">
    <source>
        <dbReference type="EMBL" id="KAF4651352.1"/>
    </source>
</evidence>
<dbReference type="EMBL" id="JAAPAO010001077">
    <property type="protein sequence ID" value="KAF4651352.1"/>
    <property type="molecule type" value="Genomic_DNA"/>
</dbReference>
<feature type="non-terminal residue" evidence="5">
    <location>
        <position position="1"/>
    </location>
</feature>
<dbReference type="OrthoDB" id="1274115at2759"/>
<gene>
    <name evidence="5" type="ORF">FOL47_000457</name>
</gene>
<feature type="compositionally biased region" description="Low complexity" evidence="3">
    <location>
        <begin position="442"/>
        <end position="456"/>
    </location>
</feature>
<keyword evidence="4" id="KW-0812">Transmembrane</keyword>
<evidence type="ECO:0000256" key="3">
    <source>
        <dbReference type="SAM" id="MobiDB-lite"/>
    </source>
</evidence>
<evidence type="ECO:0000256" key="1">
    <source>
        <dbReference type="ARBA" id="ARBA00006484"/>
    </source>
</evidence>
<protein>
    <recommendedName>
        <fullName evidence="7">Dehydrogenase/reductase SDR member 12</fullName>
    </recommendedName>
</protein>
<dbReference type="PANTHER" id="PTHR24320">
    <property type="entry name" value="RETINOL DEHYDROGENASE"/>
    <property type="match status" value="1"/>
</dbReference>
<dbReference type="Pfam" id="PF00106">
    <property type="entry name" value="adh_short"/>
    <property type="match status" value="1"/>
</dbReference>
<dbReference type="PRINTS" id="PR00081">
    <property type="entry name" value="GDHRDH"/>
</dbReference>
<feature type="transmembrane region" description="Helical" evidence="4">
    <location>
        <begin position="393"/>
        <end position="412"/>
    </location>
</feature>
<evidence type="ECO:0000256" key="4">
    <source>
        <dbReference type="SAM" id="Phobius"/>
    </source>
</evidence>
<keyword evidence="4" id="KW-0472">Membrane</keyword>
<name>A0A7J6KWT4_PERCH</name>
<proteinExistence type="inferred from homology"/>
<dbReference type="SUPFAM" id="SSF51735">
    <property type="entry name" value="NAD(P)-binding Rossmann-fold domains"/>
    <property type="match status" value="1"/>
</dbReference>
<keyword evidence="6" id="KW-1185">Reference proteome</keyword>
<keyword evidence="2" id="KW-0560">Oxidoreductase</keyword>
<dbReference type="Proteomes" id="UP000591131">
    <property type="component" value="Unassembled WGS sequence"/>
</dbReference>
<sequence>VALLMAFLNGRPFLGSILALVVLVVGILLATFDMIGTRGLLPVRLRTALNTLPLFNSDRHFHITDMPDDLHNITILITGASSGIGHEAARLVADRGAKVILGTRGTLDRLKSIQQELGDRVLVPAPLDLGSFQSIRNFVGSLAPAGIDKIDLVLLNAGKMIFSYEEGELGIERMLAVHHIGHAYLFELLMPVMLSSPRPNVRVVFVSSSAHAFSYPEGIRFNSSPESFGIYFQAYANSKLANALYVRALSHRLEAAYPTKFIITAVNPGAVTTPFAWYQRYVPSSFSASPQDGALSVLSPLLLSEVDTDGYYDPLGLRLDWTLDTAYWWTCDSSLQDRLWHVLNRGLFRAFCTAPATAKATEAAAASTAAKAAVASASRARSGPGLFARMRSFTGGFTLASAIGFYLIFVQLQGMTDEVRSAVHDVAVRQARLEDKVRKIESSSSAAAVTVTGSSAPQQAEGRD</sequence>
<dbReference type="InterPro" id="IPR036291">
    <property type="entry name" value="NAD(P)-bd_dom_sf"/>
</dbReference>
<evidence type="ECO:0008006" key="7">
    <source>
        <dbReference type="Google" id="ProtNLM"/>
    </source>
</evidence>
<evidence type="ECO:0000256" key="2">
    <source>
        <dbReference type="ARBA" id="ARBA00023002"/>
    </source>
</evidence>
<dbReference type="Gene3D" id="3.40.50.720">
    <property type="entry name" value="NAD(P)-binding Rossmann-like Domain"/>
    <property type="match status" value="1"/>
</dbReference>
<dbReference type="GO" id="GO:0016491">
    <property type="term" value="F:oxidoreductase activity"/>
    <property type="evidence" value="ECO:0007669"/>
    <property type="project" value="UniProtKB-KW"/>
</dbReference>
<feature type="region of interest" description="Disordered" evidence="3">
    <location>
        <begin position="442"/>
        <end position="464"/>
    </location>
</feature>
<feature type="transmembrane region" description="Helical" evidence="4">
    <location>
        <begin position="13"/>
        <end position="36"/>
    </location>
</feature>
<keyword evidence="4" id="KW-1133">Transmembrane helix</keyword>
<evidence type="ECO:0000313" key="6">
    <source>
        <dbReference type="Proteomes" id="UP000591131"/>
    </source>
</evidence>
<dbReference type="PANTHER" id="PTHR24320:SF283">
    <property type="entry name" value="RETINOL DEHYDROGENASE 11"/>
    <property type="match status" value="1"/>
</dbReference>
<comment type="similarity">
    <text evidence="1">Belongs to the short-chain dehydrogenases/reductases (SDR) family.</text>
</comment>
<dbReference type="AlphaFoldDB" id="A0A7J6KWT4"/>
<comment type="caution">
    <text evidence="5">The sequence shown here is derived from an EMBL/GenBank/DDBJ whole genome shotgun (WGS) entry which is preliminary data.</text>
</comment>
<organism evidence="5 6">
    <name type="scientific">Perkinsus chesapeaki</name>
    <name type="common">Clam parasite</name>
    <name type="synonym">Perkinsus andrewsi</name>
    <dbReference type="NCBI Taxonomy" id="330153"/>
    <lineage>
        <taxon>Eukaryota</taxon>
        <taxon>Sar</taxon>
        <taxon>Alveolata</taxon>
        <taxon>Perkinsozoa</taxon>
        <taxon>Perkinsea</taxon>
        <taxon>Perkinsida</taxon>
        <taxon>Perkinsidae</taxon>
        <taxon>Perkinsus</taxon>
    </lineage>
</organism>
<accession>A0A7J6KWT4</accession>